<evidence type="ECO:0000259" key="3">
    <source>
        <dbReference type="SMART" id="SM00829"/>
    </source>
</evidence>
<reference evidence="4 5" key="1">
    <citation type="submission" date="2014-01" db="EMBL/GenBank/DDBJ databases">
        <title>Actinotalea ferrariae CF5-4.</title>
        <authorList>
            <person name="Chen F."/>
            <person name="Li Y."/>
            <person name="Wang G."/>
        </authorList>
    </citation>
    <scope>NUCLEOTIDE SEQUENCE [LARGE SCALE GENOMIC DNA]</scope>
    <source>
        <strain evidence="4 5">CF5-4</strain>
    </source>
</reference>
<proteinExistence type="predicted"/>
<evidence type="ECO:0000256" key="2">
    <source>
        <dbReference type="ARBA" id="ARBA00023002"/>
    </source>
</evidence>
<keyword evidence="1" id="KW-0521">NADP</keyword>
<dbReference type="SUPFAM" id="SSF51735">
    <property type="entry name" value="NAD(P)-binding Rossmann-fold domains"/>
    <property type="match status" value="1"/>
</dbReference>
<dbReference type="AlphaFoldDB" id="A0A021VSZ0"/>
<sequence>MKFVKITGDEAGHGLVLDDREAPVPGTGEVLLDVAGAGVNNADLLQVAGRYPAPPDAPDWPGLEVAGTVAGVGAGVVGVGVGDRVAALLSGGGYAERVAVPAAQLLPVPAGVDLLDAAALPEAACTVWSTLWSTELGAGLRPGEWLLVHGGSGGVGSFAVQAAHALGVHVVTTAGGADRAARCRELGADVVVDHRSEDFVAVVREATGGRGVDVVLDVVGAAYLARNLEALGTGGRLAVIGLQRGRRAELDLGTLLTKRARVLGTTLRSRPAGEKAAVVAGVARDLWPLVAAGAVRPVVAARMPLAEAGRAHDLLRSGQVFGKVVLVP</sequence>
<evidence type="ECO:0000313" key="5">
    <source>
        <dbReference type="Proteomes" id="UP000019753"/>
    </source>
</evidence>
<dbReference type="SMART" id="SM00829">
    <property type="entry name" value="PKS_ER"/>
    <property type="match status" value="1"/>
</dbReference>
<dbReference type="Proteomes" id="UP000019753">
    <property type="component" value="Unassembled WGS sequence"/>
</dbReference>
<dbReference type="InterPro" id="IPR014189">
    <property type="entry name" value="Quinone_OxRdtase_PIG3"/>
</dbReference>
<protein>
    <submittedName>
        <fullName evidence="4">NADPH:quinone oxidoreductase</fullName>
    </submittedName>
</protein>
<dbReference type="Gene3D" id="3.90.180.10">
    <property type="entry name" value="Medium-chain alcohol dehydrogenases, catalytic domain"/>
    <property type="match status" value="1"/>
</dbReference>
<dbReference type="Pfam" id="PF08240">
    <property type="entry name" value="ADH_N"/>
    <property type="match status" value="1"/>
</dbReference>
<dbReference type="Gene3D" id="3.40.50.720">
    <property type="entry name" value="NAD(P)-binding Rossmann-like Domain"/>
    <property type="match status" value="1"/>
</dbReference>
<keyword evidence="2" id="KW-0560">Oxidoreductase</keyword>
<feature type="domain" description="Enoyl reductase (ER)" evidence="3">
    <location>
        <begin position="12"/>
        <end position="326"/>
    </location>
</feature>
<dbReference type="Pfam" id="PF00107">
    <property type="entry name" value="ADH_zinc_N"/>
    <property type="match status" value="1"/>
</dbReference>
<dbReference type="InterPro" id="IPR011032">
    <property type="entry name" value="GroES-like_sf"/>
</dbReference>
<comment type="caution">
    <text evidence="4">The sequence shown here is derived from an EMBL/GenBank/DDBJ whole genome shotgun (WGS) entry which is preliminary data.</text>
</comment>
<dbReference type="RefSeq" id="WP_034226451.1">
    <property type="nucleotide sequence ID" value="NZ_AXCW01000119.1"/>
</dbReference>
<dbReference type="InterPro" id="IPR036291">
    <property type="entry name" value="NAD(P)-bd_dom_sf"/>
</dbReference>
<dbReference type="InterPro" id="IPR013154">
    <property type="entry name" value="ADH-like_N"/>
</dbReference>
<dbReference type="GO" id="GO:0070402">
    <property type="term" value="F:NADPH binding"/>
    <property type="evidence" value="ECO:0007669"/>
    <property type="project" value="TreeGrafter"/>
</dbReference>
<dbReference type="InterPro" id="IPR020843">
    <property type="entry name" value="ER"/>
</dbReference>
<dbReference type="EMBL" id="AXCW01000119">
    <property type="protein sequence ID" value="EYR63170.1"/>
    <property type="molecule type" value="Genomic_DNA"/>
</dbReference>
<name>A0A021VSZ0_9CELL</name>
<dbReference type="NCBIfam" id="TIGR02824">
    <property type="entry name" value="quinone_pig3"/>
    <property type="match status" value="1"/>
</dbReference>
<gene>
    <name evidence="4" type="ORF">N866_02440</name>
</gene>
<dbReference type="OrthoDB" id="9780520at2"/>
<evidence type="ECO:0000313" key="4">
    <source>
        <dbReference type="EMBL" id="EYR63170.1"/>
    </source>
</evidence>
<organism evidence="4 5">
    <name type="scientific">Actinotalea ferrariae CF5-4</name>
    <dbReference type="NCBI Taxonomy" id="948458"/>
    <lineage>
        <taxon>Bacteria</taxon>
        <taxon>Bacillati</taxon>
        <taxon>Actinomycetota</taxon>
        <taxon>Actinomycetes</taxon>
        <taxon>Micrococcales</taxon>
        <taxon>Cellulomonadaceae</taxon>
        <taxon>Actinotalea</taxon>
    </lineage>
</organism>
<dbReference type="PANTHER" id="PTHR48106">
    <property type="entry name" value="QUINONE OXIDOREDUCTASE PIG3-RELATED"/>
    <property type="match status" value="1"/>
</dbReference>
<dbReference type="SUPFAM" id="SSF50129">
    <property type="entry name" value="GroES-like"/>
    <property type="match status" value="1"/>
</dbReference>
<dbReference type="InterPro" id="IPR013149">
    <property type="entry name" value="ADH-like_C"/>
</dbReference>
<dbReference type="PANTHER" id="PTHR48106:SF8">
    <property type="entry name" value="OS02G0805600 PROTEIN"/>
    <property type="match status" value="1"/>
</dbReference>
<dbReference type="GO" id="GO:0016651">
    <property type="term" value="F:oxidoreductase activity, acting on NAD(P)H"/>
    <property type="evidence" value="ECO:0007669"/>
    <property type="project" value="TreeGrafter"/>
</dbReference>
<evidence type="ECO:0000256" key="1">
    <source>
        <dbReference type="ARBA" id="ARBA00022857"/>
    </source>
</evidence>
<accession>A0A021VSZ0</accession>
<keyword evidence="5" id="KW-1185">Reference proteome</keyword>